<accession>A0A4S8LDQ9</accession>
<dbReference type="AlphaFoldDB" id="A0A4S8LDQ9"/>
<evidence type="ECO:0000313" key="3">
    <source>
        <dbReference type="Proteomes" id="UP000297245"/>
    </source>
</evidence>
<evidence type="ECO:0000313" key="2">
    <source>
        <dbReference type="EMBL" id="THU86880.1"/>
    </source>
</evidence>
<keyword evidence="1" id="KW-0472">Membrane</keyword>
<protein>
    <submittedName>
        <fullName evidence="2">Uncharacterized protein</fullName>
    </submittedName>
</protein>
<dbReference type="OrthoDB" id="3174341at2759"/>
<reference evidence="2 3" key="1">
    <citation type="journal article" date="2019" name="Nat. Ecol. Evol.">
        <title>Megaphylogeny resolves global patterns of mushroom evolution.</title>
        <authorList>
            <person name="Varga T."/>
            <person name="Krizsan K."/>
            <person name="Foldi C."/>
            <person name="Dima B."/>
            <person name="Sanchez-Garcia M."/>
            <person name="Sanchez-Ramirez S."/>
            <person name="Szollosi G.J."/>
            <person name="Szarkandi J.G."/>
            <person name="Papp V."/>
            <person name="Albert L."/>
            <person name="Andreopoulos W."/>
            <person name="Angelini C."/>
            <person name="Antonin V."/>
            <person name="Barry K.W."/>
            <person name="Bougher N.L."/>
            <person name="Buchanan P."/>
            <person name="Buyck B."/>
            <person name="Bense V."/>
            <person name="Catcheside P."/>
            <person name="Chovatia M."/>
            <person name="Cooper J."/>
            <person name="Damon W."/>
            <person name="Desjardin D."/>
            <person name="Finy P."/>
            <person name="Geml J."/>
            <person name="Haridas S."/>
            <person name="Hughes K."/>
            <person name="Justo A."/>
            <person name="Karasinski D."/>
            <person name="Kautmanova I."/>
            <person name="Kiss B."/>
            <person name="Kocsube S."/>
            <person name="Kotiranta H."/>
            <person name="LaButti K.M."/>
            <person name="Lechner B.E."/>
            <person name="Liimatainen K."/>
            <person name="Lipzen A."/>
            <person name="Lukacs Z."/>
            <person name="Mihaltcheva S."/>
            <person name="Morgado L.N."/>
            <person name="Niskanen T."/>
            <person name="Noordeloos M.E."/>
            <person name="Ohm R.A."/>
            <person name="Ortiz-Santana B."/>
            <person name="Ovrebo C."/>
            <person name="Racz N."/>
            <person name="Riley R."/>
            <person name="Savchenko A."/>
            <person name="Shiryaev A."/>
            <person name="Soop K."/>
            <person name="Spirin V."/>
            <person name="Szebenyi C."/>
            <person name="Tomsovsky M."/>
            <person name="Tulloss R.E."/>
            <person name="Uehling J."/>
            <person name="Grigoriev I.V."/>
            <person name="Vagvolgyi C."/>
            <person name="Papp T."/>
            <person name="Martin F.M."/>
            <person name="Miettinen O."/>
            <person name="Hibbett D.S."/>
            <person name="Nagy L.G."/>
        </authorList>
    </citation>
    <scope>NUCLEOTIDE SEQUENCE [LARGE SCALE GENOMIC DNA]</scope>
    <source>
        <strain evidence="2 3">CBS 962.96</strain>
    </source>
</reference>
<dbReference type="Proteomes" id="UP000297245">
    <property type="component" value="Unassembled WGS sequence"/>
</dbReference>
<feature type="transmembrane region" description="Helical" evidence="1">
    <location>
        <begin position="98"/>
        <end position="120"/>
    </location>
</feature>
<feature type="transmembrane region" description="Helical" evidence="1">
    <location>
        <begin position="56"/>
        <end position="78"/>
    </location>
</feature>
<name>A0A4S8LDQ9_DENBC</name>
<feature type="transmembrane region" description="Helical" evidence="1">
    <location>
        <begin position="132"/>
        <end position="150"/>
    </location>
</feature>
<proteinExistence type="predicted"/>
<sequence>MSDPSVLSPSWADFFRDTIILRAVEGIFYGFECLFALTCGYFLIDTQLRTSNSRRLLLIATIVMFVCSTMNFAAELRFDIVQIQMLVDPNYDPTAEMIKWEILVIVFSTISYILGDAIVVWRAWILFDGQQLYRVLLAACVLGSLGTGIAS</sequence>
<feature type="transmembrane region" description="Helical" evidence="1">
    <location>
        <begin position="20"/>
        <end position="44"/>
    </location>
</feature>
<evidence type="ECO:0000256" key="1">
    <source>
        <dbReference type="SAM" id="Phobius"/>
    </source>
</evidence>
<feature type="non-terminal residue" evidence="2">
    <location>
        <position position="151"/>
    </location>
</feature>
<dbReference type="EMBL" id="ML179475">
    <property type="protein sequence ID" value="THU86880.1"/>
    <property type="molecule type" value="Genomic_DNA"/>
</dbReference>
<organism evidence="2 3">
    <name type="scientific">Dendrothele bispora (strain CBS 962.96)</name>
    <dbReference type="NCBI Taxonomy" id="1314807"/>
    <lineage>
        <taxon>Eukaryota</taxon>
        <taxon>Fungi</taxon>
        <taxon>Dikarya</taxon>
        <taxon>Basidiomycota</taxon>
        <taxon>Agaricomycotina</taxon>
        <taxon>Agaricomycetes</taxon>
        <taxon>Agaricomycetidae</taxon>
        <taxon>Agaricales</taxon>
        <taxon>Agaricales incertae sedis</taxon>
        <taxon>Dendrothele</taxon>
    </lineage>
</organism>
<keyword evidence="3" id="KW-1185">Reference proteome</keyword>
<keyword evidence="1" id="KW-1133">Transmembrane helix</keyword>
<keyword evidence="1" id="KW-0812">Transmembrane</keyword>
<gene>
    <name evidence="2" type="ORF">K435DRAFT_358902</name>
</gene>